<dbReference type="AlphaFoldDB" id="G0UJG9"/>
<dbReference type="VEuPathDB" id="TriTrypDB:TcIL3000_2_980"/>
<sequence length="185" mass="21047">MVLFISHRGKDVLLVHIRNGDVVDCASDFIHCFTSAETIPETSLVFFLSECQNRGGVPYADQSEPERMRIERLMHRVMTGSNAFNYMGGDATYSASRKHAPGSRCVAGNRIMSEHCVYRWNKGLFSQATPDKHGVAFWRGSYRDGRDSGSLNGYPSLWGGDYPKYEELYVILWYSMTCFYCFQSC</sequence>
<organism evidence="1">
    <name type="scientific">Trypanosoma congolense (strain IL3000)</name>
    <dbReference type="NCBI Taxonomy" id="1068625"/>
    <lineage>
        <taxon>Eukaryota</taxon>
        <taxon>Discoba</taxon>
        <taxon>Euglenozoa</taxon>
        <taxon>Kinetoplastea</taxon>
        <taxon>Metakinetoplastina</taxon>
        <taxon>Trypanosomatida</taxon>
        <taxon>Trypanosomatidae</taxon>
        <taxon>Trypanosoma</taxon>
        <taxon>Nannomonas</taxon>
    </lineage>
</organism>
<name>G0UJG9_TRYCI</name>
<dbReference type="PANTHER" id="PTHR35613:SF2">
    <property type="entry name" value="C-TYPE LECTIN DOMAIN-CONTAINING PROTEIN"/>
    <property type="match status" value="1"/>
</dbReference>
<gene>
    <name evidence="1" type="ORF">TCIL3000_2_980</name>
</gene>
<protein>
    <submittedName>
        <fullName evidence="1">Uncharacterized protein TCIL3000_2_980</fullName>
    </submittedName>
</protein>
<dbReference type="EMBL" id="HE575315">
    <property type="protein sequence ID" value="CCC89522.1"/>
    <property type="molecule type" value="Genomic_DNA"/>
</dbReference>
<dbReference type="InterPro" id="IPR031797">
    <property type="entry name" value="DUF5075"/>
</dbReference>
<proteinExistence type="predicted"/>
<dbReference type="PANTHER" id="PTHR35613">
    <property type="entry name" value="C-TYPE LECTIN DOMAIN-CONTAINING PROTEIN"/>
    <property type="match status" value="1"/>
</dbReference>
<evidence type="ECO:0000313" key="1">
    <source>
        <dbReference type="EMBL" id="CCC89522.1"/>
    </source>
</evidence>
<reference evidence="1" key="1">
    <citation type="journal article" date="2012" name="Proc. Natl. Acad. Sci. U.S.A.">
        <title>Antigenic diversity is generated by distinct evolutionary mechanisms in African trypanosome species.</title>
        <authorList>
            <person name="Jackson A.P."/>
            <person name="Berry A."/>
            <person name="Aslett M."/>
            <person name="Allison H.C."/>
            <person name="Burton P."/>
            <person name="Vavrova-Anderson J."/>
            <person name="Brown R."/>
            <person name="Browne H."/>
            <person name="Corton N."/>
            <person name="Hauser H."/>
            <person name="Gamble J."/>
            <person name="Gilderthorp R."/>
            <person name="Marcello L."/>
            <person name="McQuillan J."/>
            <person name="Otto T.D."/>
            <person name="Quail M.A."/>
            <person name="Sanders M.J."/>
            <person name="van Tonder A."/>
            <person name="Ginger M.L."/>
            <person name="Field M.C."/>
            <person name="Barry J.D."/>
            <person name="Hertz-Fowler C."/>
            <person name="Berriman M."/>
        </authorList>
    </citation>
    <scope>NUCLEOTIDE SEQUENCE</scope>
    <source>
        <strain evidence="1">IL3000</strain>
    </source>
</reference>
<dbReference type="Pfam" id="PF16825">
    <property type="entry name" value="DUF5075"/>
    <property type="match status" value="1"/>
</dbReference>
<accession>G0UJG9</accession>